<dbReference type="Proteomes" id="UP000000763">
    <property type="component" value="Chromosome 6"/>
</dbReference>
<evidence type="ECO:0000313" key="2">
    <source>
        <dbReference type="EMBL" id="BAD33227.1"/>
    </source>
</evidence>
<evidence type="ECO:0000256" key="1">
    <source>
        <dbReference type="SAM" id="MobiDB-lite"/>
    </source>
</evidence>
<reference evidence="2" key="2">
    <citation type="submission" date="2002-02" db="EMBL/GenBank/DDBJ databases">
        <title>Oryza sativa nipponbare(GA3) genomic DNA, chromosome 6, PAC clone:P0652D10.</title>
        <authorList>
            <person name="Sasaki T."/>
            <person name="Matsumoto T."/>
            <person name="Yamamoto K."/>
        </authorList>
    </citation>
    <scope>NUCLEOTIDE SEQUENCE</scope>
</reference>
<name>Q69T97_ORYSJ</name>
<sequence length="194" mass="20815">MKMNTLTKTLMSPPPSPPPLPSPSPAAASTAARAPDLREGEGVVAASKGDEGGAEEKDQRWIRAAWSTASRSERREPGSTVDDVEDPPPSWPLPVAVVTVASPPWFPTPRGGGGGGGGEGMERPLSVAANENRAIFLWRASKCGRQRKPIFASDRKKDEELNPSTVADWLDCRQRIVRSQADITHIRSAKADKT</sequence>
<feature type="compositionally biased region" description="Low complexity" evidence="1">
    <location>
        <begin position="25"/>
        <end position="34"/>
    </location>
</feature>
<feature type="compositionally biased region" description="Pro residues" evidence="1">
    <location>
        <begin position="12"/>
        <end position="24"/>
    </location>
</feature>
<reference evidence="4" key="4">
    <citation type="journal article" date="2008" name="Nucleic Acids Res.">
        <title>The rice annotation project database (RAP-DB): 2008 update.</title>
        <authorList>
            <consortium name="The rice annotation project (RAP)"/>
        </authorList>
    </citation>
    <scope>GENOME REANNOTATION</scope>
    <source>
        <strain evidence="4">cv. Nipponbare</strain>
    </source>
</reference>
<feature type="region of interest" description="Disordered" evidence="1">
    <location>
        <begin position="1"/>
        <end position="123"/>
    </location>
</feature>
<reference evidence="4" key="3">
    <citation type="journal article" date="2005" name="Nature">
        <title>The map-based sequence of the rice genome.</title>
        <authorList>
            <consortium name="International rice genome sequencing project (IRGSP)"/>
            <person name="Matsumoto T."/>
            <person name="Wu J."/>
            <person name="Kanamori H."/>
            <person name="Katayose Y."/>
            <person name="Fujisawa M."/>
            <person name="Namiki N."/>
            <person name="Mizuno H."/>
            <person name="Yamamoto K."/>
            <person name="Antonio B.A."/>
            <person name="Baba T."/>
            <person name="Sakata K."/>
            <person name="Nagamura Y."/>
            <person name="Aoki H."/>
            <person name="Arikawa K."/>
            <person name="Arita K."/>
            <person name="Bito T."/>
            <person name="Chiden Y."/>
            <person name="Fujitsuka N."/>
            <person name="Fukunaka R."/>
            <person name="Hamada M."/>
            <person name="Harada C."/>
            <person name="Hayashi A."/>
            <person name="Hijishita S."/>
            <person name="Honda M."/>
            <person name="Hosokawa S."/>
            <person name="Ichikawa Y."/>
            <person name="Idonuma A."/>
            <person name="Iijima M."/>
            <person name="Ikeda M."/>
            <person name="Ikeno M."/>
            <person name="Ito K."/>
            <person name="Ito S."/>
            <person name="Ito T."/>
            <person name="Ito Y."/>
            <person name="Ito Y."/>
            <person name="Iwabuchi A."/>
            <person name="Kamiya K."/>
            <person name="Karasawa W."/>
            <person name="Kurita K."/>
            <person name="Katagiri S."/>
            <person name="Kikuta A."/>
            <person name="Kobayashi H."/>
            <person name="Kobayashi N."/>
            <person name="Machita K."/>
            <person name="Maehara T."/>
            <person name="Masukawa M."/>
            <person name="Mizubayashi T."/>
            <person name="Mukai Y."/>
            <person name="Nagasaki H."/>
            <person name="Nagata Y."/>
            <person name="Naito S."/>
            <person name="Nakashima M."/>
            <person name="Nakama Y."/>
            <person name="Nakamichi Y."/>
            <person name="Nakamura M."/>
            <person name="Meguro A."/>
            <person name="Negishi M."/>
            <person name="Ohta I."/>
            <person name="Ohta T."/>
            <person name="Okamoto M."/>
            <person name="Ono N."/>
            <person name="Saji S."/>
            <person name="Sakaguchi M."/>
            <person name="Sakai K."/>
            <person name="Shibata M."/>
            <person name="Shimokawa T."/>
            <person name="Song J."/>
            <person name="Takazaki Y."/>
            <person name="Terasawa K."/>
            <person name="Tsugane M."/>
            <person name="Tsuji K."/>
            <person name="Ueda S."/>
            <person name="Waki K."/>
            <person name="Yamagata H."/>
            <person name="Yamamoto M."/>
            <person name="Yamamoto S."/>
            <person name="Yamane H."/>
            <person name="Yoshiki S."/>
            <person name="Yoshihara R."/>
            <person name="Yukawa K."/>
            <person name="Zhong H."/>
            <person name="Yano M."/>
            <person name="Yuan Q."/>
            <person name="Ouyang S."/>
            <person name="Liu J."/>
            <person name="Jones K.M."/>
            <person name="Gansberger K."/>
            <person name="Moffat K."/>
            <person name="Hill J."/>
            <person name="Bera J."/>
            <person name="Fadrosh D."/>
            <person name="Jin S."/>
            <person name="Johri S."/>
            <person name="Kim M."/>
            <person name="Overton L."/>
            <person name="Reardon M."/>
            <person name="Tsitrin T."/>
            <person name="Vuong H."/>
            <person name="Weaver B."/>
            <person name="Ciecko A."/>
            <person name="Tallon L."/>
            <person name="Jackson J."/>
            <person name="Pai G."/>
            <person name="Aken S.V."/>
            <person name="Utterback T."/>
            <person name="Reidmuller S."/>
            <person name="Feldblyum T."/>
            <person name="Hsiao J."/>
            <person name="Zismann V."/>
            <person name="Iobst S."/>
            <person name="de Vazeille A.R."/>
            <person name="Buell C.R."/>
            <person name="Ying K."/>
            <person name="Li Y."/>
            <person name="Lu T."/>
            <person name="Huang Y."/>
            <person name="Zhao Q."/>
            <person name="Feng Q."/>
            <person name="Zhang L."/>
            <person name="Zhu J."/>
            <person name="Weng Q."/>
            <person name="Mu J."/>
            <person name="Lu Y."/>
            <person name="Fan D."/>
            <person name="Liu Y."/>
            <person name="Guan J."/>
            <person name="Zhang Y."/>
            <person name="Yu S."/>
            <person name="Liu X."/>
            <person name="Zhang Y."/>
            <person name="Hong G."/>
            <person name="Han B."/>
            <person name="Choisne N."/>
            <person name="Demange N."/>
            <person name="Orjeda G."/>
            <person name="Samain S."/>
            <person name="Cattolico L."/>
            <person name="Pelletier E."/>
            <person name="Couloux A."/>
            <person name="Segurens B."/>
            <person name="Wincker P."/>
            <person name="D'Hont A."/>
            <person name="Scarpelli C."/>
            <person name="Weissenbach J."/>
            <person name="Salanoubat M."/>
            <person name="Quetier F."/>
            <person name="Yu Y."/>
            <person name="Kim H.R."/>
            <person name="Rambo T."/>
            <person name="Currie J."/>
            <person name="Collura K."/>
            <person name="Luo M."/>
            <person name="Yang T."/>
            <person name="Ammiraju J.S.S."/>
            <person name="Engler F."/>
            <person name="Soderlund C."/>
            <person name="Wing R.A."/>
            <person name="Palmer L.E."/>
            <person name="de la Bastide M."/>
            <person name="Spiegel L."/>
            <person name="Nascimento L."/>
            <person name="Zutavern T."/>
            <person name="O'Shaughnessy A."/>
            <person name="Dike S."/>
            <person name="Dedhia N."/>
            <person name="Preston R."/>
            <person name="Balija V."/>
            <person name="McCombie W.R."/>
            <person name="Chow T."/>
            <person name="Chen H."/>
            <person name="Chung M."/>
            <person name="Chen C."/>
            <person name="Shaw J."/>
            <person name="Wu H."/>
            <person name="Hsiao K."/>
            <person name="Chao Y."/>
            <person name="Chu M."/>
            <person name="Cheng C."/>
            <person name="Hour A."/>
            <person name="Lee P."/>
            <person name="Lin S."/>
            <person name="Lin Y."/>
            <person name="Liou J."/>
            <person name="Liu S."/>
            <person name="Hsing Y."/>
            <person name="Raghuvanshi S."/>
            <person name="Mohanty A."/>
            <person name="Bharti A.K."/>
            <person name="Gaur A."/>
            <person name="Gupta V."/>
            <person name="Kumar D."/>
            <person name="Ravi V."/>
            <person name="Vij S."/>
            <person name="Kapur A."/>
            <person name="Khurana P."/>
            <person name="Khurana P."/>
            <person name="Khurana J.P."/>
            <person name="Tyagi A.K."/>
            <person name="Gaikwad K."/>
            <person name="Singh A."/>
            <person name="Dalal V."/>
            <person name="Srivastava S."/>
            <person name="Dixit A."/>
            <person name="Pal A.K."/>
            <person name="Ghazi I.A."/>
            <person name="Yadav M."/>
            <person name="Pandit A."/>
            <person name="Bhargava A."/>
            <person name="Sureshbabu K."/>
            <person name="Batra K."/>
            <person name="Sharma T.R."/>
            <person name="Mohapatra T."/>
            <person name="Singh N.K."/>
            <person name="Messing J."/>
            <person name="Nelson A.B."/>
            <person name="Fuks G."/>
            <person name="Kavchok S."/>
            <person name="Keizer G."/>
            <person name="Linton E."/>
            <person name="Llaca V."/>
            <person name="Song R."/>
            <person name="Tanyolac B."/>
            <person name="Young S."/>
            <person name="Ho-Il K."/>
            <person name="Hahn J.H."/>
            <person name="Sangsakoo G."/>
            <person name="Vanavichit A."/>
            <person name="de Mattos Luiz.A.T."/>
            <person name="Zimmer P.D."/>
            <person name="Malone G."/>
            <person name="Dellagostin O."/>
            <person name="de Oliveira A.C."/>
            <person name="Bevan M."/>
            <person name="Bancroft I."/>
            <person name="Minx P."/>
            <person name="Cordum H."/>
            <person name="Wilson R."/>
            <person name="Cheng Z."/>
            <person name="Jin W."/>
            <person name="Jiang J."/>
            <person name="Leong S.A."/>
            <person name="Iwama H."/>
            <person name="Gojobori T."/>
            <person name="Itoh T."/>
            <person name="Niimura Y."/>
            <person name="Fujii Y."/>
            <person name="Habara T."/>
            <person name="Sakai H."/>
            <person name="Sato Y."/>
            <person name="Wilson G."/>
            <person name="Kumar K."/>
            <person name="McCouch S."/>
            <person name="Juretic N."/>
            <person name="Hoen D."/>
            <person name="Wright S."/>
            <person name="Bruskiewich R."/>
            <person name="Bureau T."/>
            <person name="Miyao A."/>
            <person name="Hirochika H."/>
            <person name="Nishikawa T."/>
            <person name="Kadowaki K."/>
            <person name="Sugiura M."/>
            <person name="Burr B."/>
            <person name="Sasaki T."/>
        </authorList>
    </citation>
    <scope>NUCLEOTIDE SEQUENCE [LARGE SCALE GENOMIC DNA]</scope>
    <source>
        <strain evidence="4">cv. Nipponbare</strain>
    </source>
</reference>
<evidence type="ECO:0000313" key="3">
    <source>
        <dbReference type="EMBL" id="BAD61871.1"/>
    </source>
</evidence>
<dbReference type="AlphaFoldDB" id="Q69T97"/>
<reference evidence="3" key="1">
    <citation type="submission" date="2002-02" db="EMBL/GenBank/DDBJ databases">
        <title>Oryza sativa nipponbare(GA3) genomic DNA, chromosome 6, PAC clone:P0421H01.</title>
        <authorList>
            <person name="Sasaki T."/>
            <person name="Matsumoto T."/>
            <person name="Yamamoto K."/>
        </authorList>
    </citation>
    <scope>NUCLEOTIDE SEQUENCE</scope>
</reference>
<evidence type="ECO:0000313" key="4">
    <source>
        <dbReference type="Proteomes" id="UP000000763"/>
    </source>
</evidence>
<gene>
    <name evidence="3" type="ORF">P0421H01.32</name>
    <name evidence="2" type="ORF">P0652D10.2</name>
</gene>
<feature type="compositionally biased region" description="Polar residues" evidence="1">
    <location>
        <begin position="1"/>
        <end position="10"/>
    </location>
</feature>
<dbReference type="EMBL" id="AP004750">
    <property type="protein sequence ID" value="BAD61871.1"/>
    <property type="molecule type" value="Genomic_DNA"/>
</dbReference>
<feature type="compositionally biased region" description="Basic and acidic residues" evidence="1">
    <location>
        <begin position="48"/>
        <end position="61"/>
    </location>
</feature>
<protein>
    <submittedName>
        <fullName evidence="2">Uncharacterized protein</fullName>
    </submittedName>
</protein>
<accession>Q69T97</accession>
<feature type="compositionally biased region" description="Gly residues" evidence="1">
    <location>
        <begin position="110"/>
        <end position="119"/>
    </location>
</feature>
<proteinExistence type="predicted"/>
<organism evidence="2 4">
    <name type="scientific">Oryza sativa subsp. japonica</name>
    <name type="common">Rice</name>
    <dbReference type="NCBI Taxonomy" id="39947"/>
    <lineage>
        <taxon>Eukaryota</taxon>
        <taxon>Viridiplantae</taxon>
        <taxon>Streptophyta</taxon>
        <taxon>Embryophyta</taxon>
        <taxon>Tracheophyta</taxon>
        <taxon>Spermatophyta</taxon>
        <taxon>Magnoliopsida</taxon>
        <taxon>Liliopsida</taxon>
        <taxon>Poales</taxon>
        <taxon>Poaceae</taxon>
        <taxon>BOP clade</taxon>
        <taxon>Oryzoideae</taxon>
        <taxon>Oryzeae</taxon>
        <taxon>Oryzinae</taxon>
        <taxon>Oryza</taxon>
        <taxon>Oryza sativa</taxon>
    </lineage>
</organism>
<dbReference type="EMBL" id="AP004757">
    <property type="protein sequence ID" value="BAD33227.1"/>
    <property type="molecule type" value="Genomic_DNA"/>
</dbReference>